<feature type="domain" description="Ig-like" evidence="3">
    <location>
        <begin position="7"/>
        <end position="123"/>
    </location>
</feature>
<dbReference type="GO" id="GO:0016020">
    <property type="term" value="C:membrane"/>
    <property type="evidence" value="ECO:0007669"/>
    <property type="project" value="InterPro"/>
</dbReference>
<sequence length="156" mass="16937">MIWLTLPALLLTMVGAQEVQQSPLYAAAPEGASVSLVCLTRGALFGGVFLERRWPTPANVIYFEDQVEPTVDRAFRGRIAFSGTQSNLTISMSLLTPNDSGVYACRAASERRARSPGTMVAVTGEGQRVKSLSGDQSSPSMVYEDMSYRGGNQQRR</sequence>
<gene>
    <name evidence="5" type="primary">Cd7</name>
</gene>
<dbReference type="STRING" id="10020.ENSDORP00000020389"/>
<proteinExistence type="predicted"/>
<dbReference type="InterPro" id="IPR039090">
    <property type="entry name" value="CD7"/>
</dbReference>
<dbReference type="AlphaFoldDB" id="A0A1S3GIC2"/>
<evidence type="ECO:0000313" key="5">
    <source>
        <dbReference type="RefSeq" id="XP_012888546.1"/>
    </source>
</evidence>
<dbReference type="GO" id="GO:0002250">
    <property type="term" value="P:adaptive immune response"/>
    <property type="evidence" value="ECO:0007669"/>
    <property type="project" value="InterPro"/>
</dbReference>
<dbReference type="RefSeq" id="XP_012888546.1">
    <property type="nucleotide sequence ID" value="XM_013033092.1"/>
</dbReference>
<evidence type="ECO:0000256" key="1">
    <source>
        <dbReference type="SAM" id="MobiDB-lite"/>
    </source>
</evidence>
<dbReference type="Proteomes" id="UP000081671">
    <property type="component" value="Unplaced"/>
</dbReference>
<evidence type="ECO:0000313" key="4">
    <source>
        <dbReference type="Proteomes" id="UP000081671"/>
    </source>
</evidence>
<reference evidence="5" key="1">
    <citation type="submission" date="2025-08" db="UniProtKB">
        <authorList>
            <consortium name="RefSeq"/>
        </authorList>
    </citation>
    <scope>IDENTIFICATION</scope>
    <source>
        <tissue evidence="5">Kidney</tissue>
    </source>
</reference>
<dbReference type="OrthoDB" id="9899013at2759"/>
<dbReference type="InterPro" id="IPR013783">
    <property type="entry name" value="Ig-like_fold"/>
</dbReference>
<dbReference type="Pfam" id="PF07686">
    <property type="entry name" value="V-set"/>
    <property type="match status" value="1"/>
</dbReference>
<evidence type="ECO:0000259" key="3">
    <source>
        <dbReference type="PROSITE" id="PS50835"/>
    </source>
</evidence>
<evidence type="ECO:0000256" key="2">
    <source>
        <dbReference type="SAM" id="SignalP"/>
    </source>
</evidence>
<keyword evidence="4" id="KW-1185">Reference proteome</keyword>
<name>A0A1S3GIC2_DIPOR</name>
<dbReference type="InterPro" id="IPR013106">
    <property type="entry name" value="Ig_V-set"/>
</dbReference>
<dbReference type="CTD" id="924"/>
<dbReference type="GeneID" id="105998394"/>
<dbReference type="PANTHER" id="PTHR15343">
    <property type="entry name" value="CD7"/>
    <property type="match status" value="1"/>
</dbReference>
<dbReference type="GO" id="GO:0038023">
    <property type="term" value="F:signaling receptor activity"/>
    <property type="evidence" value="ECO:0007669"/>
    <property type="project" value="InterPro"/>
</dbReference>
<dbReference type="InterPro" id="IPR036179">
    <property type="entry name" value="Ig-like_dom_sf"/>
</dbReference>
<accession>A0A1S3GIC2</accession>
<dbReference type="InterPro" id="IPR007110">
    <property type="entry name" value="Ig-like_dom"/>
</dbReference>
<dbReference type="PANTHER" id="PTHR15343:SF0">
    <property type="entry name" value="T-CELL ANTIGEN CD7"/>
    <property type="match status" value="1"/>
</dbReference>
<feature type="chain" id="PRO_5010328034" evidence="2">
    <location>
        <begin position="17"/>
        <end position="156"/>
    </location>
</feature>
<dbReference type="Gene3D" id="2.60.40.10">
    <property type="entry name" value="Immunoglobulins"/>
    <property type="match status" value="1"/>
</dbReference>
<feature type="signal peptide" evidence="2">
    <location>
        <begin position="1"/>
        <end position="16"/>
    </location>
</feature>
<dbReference type="PROSITE" id="PS50835">
    <property type="entry name" value="IG_LIKE"/>
    <property type="match status" value="1"/>
</dbReference>
<feature type="region of interest" description="Disordered" evidence="1">
    <location>
        <begin position="126"/>
        <end position="156"/>
    </location>
</feature>
<organism evidence="4 5">
    <name type="scientific">Dipodomys ordii</name>
    <name type="common">Ord's kangaroo rat</name>
    <dbReference type="NCBI Taxonomy" id="10020"/>
    <lineage>
        <taxon>Eukaryota</taxon>
        <taxon>Metazoa</taxon>
        <taxon>Chordata</taxon>
        <taxon>Craniata</taxon>
        <taxon>Vertebrata</taxon>
        <taxon>Euteleostomi</taxon>
        <taxon>Mammalia</taxon>
        <taxon>Eutheria</taxon>
        <taxon>Euarchontoglires</taxon>
        <taxon>Glires</taxon>
        <taxon>Rodentia</taxon>
        <taxon>Castorimorpha</taxon>
        <taxon>Heteromyidae</taxon>
        <taxon>Dipodomyinae</taxon>
        <taxon>Dipodomys</taxon>
    </lineage>
</organism>
<dbReference type="InParanoid" id="A0A1S3GIC2"/>
<dbReference type="KEGG" id="dord:105998394"/>
<keyword evidence="2" id="KW-0732">Signal</keyword>
<dbReference type="FunCoup" id="A0A1S3GIC2">
    <property type="interactions" value="132"/>
</dbReference>
<protein>
    <submittedName>
        <fullName evidence="5">T-cell antigen CD7</fullName>
    </submittedName>
</protein>
<dbReference type="SUPFAM" id="SSF48726">
    <property type="entry name" value="Immunoglobulin"/>
    <property type="match status" value="1"/>
</dbReference>